<feature type="compositionally biased region" description="Basic residues" evidence="9">
    <location>
        <begin position="382"/>
        <end position="401"/>
    </location>
</feature>
<dbReference type="InterPro" id="IPR000754">
    <property type="entry name" value="Ribosomal_uS9"/>
</dbReference>
<protein>
    <recommendedName>
        <fullName evidence="7">Small ribosomal subunit protein uS9m</fullName>
    </recommendedName>
    <alternativeName>
        <fullName evidence="8">28S ribosomal protein S9, mitochondrial</fullName>
    </alternativeName>
</protein>
<proteinExistence type="inferred from homology"/>
<evidence type="ECO:0000256" key="1">
    <source>
        <dbReference type="ARBA" id="ARBA00004173"/>
    </source>
</evidence>
<dbReference type="GO" id="GO:0003735">
    <property type="term" value="F:structural constituent of ribosome"/>
    <property type="evidence" value="ECO:0007669"/>
    <property type="project" value="InterPro"/>
</dbReference>
<evidence type="ECO:0000256" key="2">
    <source>
        <dbReference type="ARBA" id="ARBA00005251"/>
    </source>
</evidence>
<dbReference type="GO" id="GO:0005743">
    <property type="term" value="C:mitochondrial inner membrane"/>
    <property type="evidence" value="ECO:0007669"/>
    <property type="project" value="UniProtKB-ARBA"/>
</dbReference>
<feature type="region of interest" description="Disordered" evidence="9">
    <location>
        <begin position="375"/>
        <end position="401"/>
    </location>
</feature>
<keyword evidence="6" id="KW-0687">Ribonucleoprotein</keyword>
<evidence type="ECO:0000256" key="7">
    <source>
        <dbReference type="ARBA" id="ARBA00039318"/>
    </source>
</evidence>
<keyword evidence="4" id="KW-0689">Ribosomal protein</keyword>
<dbReference type="GO" id="GO:0003723">
    <property type="term" value="F:RNA binding"/>
    <property type="evidence" value="ECO:0007669"/>
    <property type="project" value="TreeGrafter"/>
</dbReference>
<evidence type="ECO:0000313" key="11">
    <source>
        <dbReference type="Proteomes" id="UP000324832"/>
    </source>
</evidence>
<comment type="similarity">
    <text evidence="2">Belongs to the universal ribosomal protein uS9 family.</text>
</comment>
<evidence type="ECO:0000256" key="9">
    <source>
        <dbReference type="SAM" id="MobiDB-lite"/>
    </source>
</evidence>
<dbReference type="Pfam" id="PF00380">
    <property type="entry name" value="Ribosomal_S9"/>
    <property type="match status" value="1"/>
</dbReference>
<dbReference type="SUPFAM" id="SSF54211">
    <property type="entry name" value="Ribosomal protein S5 domain 2-like"/>
    <property type="match status" value="1"/>
</dbReference>
<name>A0A5E4R381_9NEOP</name>
<dbReference type="InterPro" id="IPR014721">
    <property type="entry name" value="Ribsml_uS5_D2-typ_fold_subgr"/>
</dbReference>
<comment type="subcellular location">
    <subcellularLocation>
        <location evidence="1">Mitochondrion</location>
    </subcellularLocation>
</comment>
<dbReference type="AlphaFoldDB" id="A0A5E4R381"/>
<accession>A0A5E4R381</accession>
<dbReference type="FunFam" id="3.30.230.10:FF:000035">
    <property type="entry name" value="28S ribosomal protein S9, mitochondrial"/>
    <property type="match status" value="1"/>
</dbReference>
<keyword evidence="11" id="KW-1185">Reference proteome</keyword>
<evidence type="ECO:0000256" key="4">
    <source>
        <dbReference type="ARBA" id="ARBA00022980"/>
    </source>
</evidence>
<dbReference type="EMBL" id="FZQP02006862">
    <property type="protein sequence ID" value="VVD04433.1"/>
    <property type="molecule type" value="Genomic_DNA"/>
</dbReference>
<dbReference type="InterPro" id="IPR020568">
    <property type="entry name" value="Ribosomal_Su5_D2-typ_SF"/>
</dbReference>
<sequence length="401" mass="46533">MSRILQLSLRHINSVTKYPNQATNELLKNCARANSNKTRTNSDDLFQEFTDWETLNKKKTVSKAMKAYLERAREHDDFMKKQEFEFTVGKRHLANMMGEDPETFTQKDVDRAIEYLFPSGIYDPAARPLMKPPEEVFPARKAAEFDEAGRPHHFLFYTGRPNFFKLLYDASEHIQNIYKFEDKVIRKKAIPDPNAKLELTSSVWYSKEELEQHLVENITELEYENFKLVMERLVSLPYSYRSKEFIEKVRKPIASQKFALEIPKPSYDEEGREYITTYECLRKKARGDVTIRSPGSGKITINGKDITYFADTQSREQVTFPLLFTGMEDRVDVECNIEGGGPSGQAGAIRWGIAWGLRSFVDKSMIDSMQVAGLLTRDPRKRERKKPGQPGARKKPTWKRR</sequence>
<dbReference type="PANTHER" id="PTHR21569">
    <property type="entry name" value="RIBOSOMAL PROTEIN S9"/>
    <property type="match status" value="1"/>
</dbReference>
<keyword evidence="5" id="KW-0496">Mitochondrion</keyword>
<dbReference type="Gene3D" id="3.30.230.10">
    <property type="match status" value="1"/>
</dbReference>
<dbReference type="GO" id="GO:0005763">
    <property type="term" value="C:mitochondrial small ribosomal subunit"/>
    <property type="evidence" value="ECO:0007669"/>
    <property type="project" value="TreeGrafter"/>
</dbReference>
<evidence type="ECO:0000313" key="10">
    <source>
        <dbReference type="EMBL" id="VVD04433.1"/>
    </source>
</evidence>
<dbReference type="Proteomes" id="UP000324832">
    <property type="component" value="Unassembled WGS sequence"/>
</dbReference>
<evidence type="ECO:0000256" key="6">
    <source>
        <dbReference type="ARBA" id="ARBA00023274"/>
    </source>
</evidence>
<organism evidence="10 11">
    <name type="scientific">Leptidea sinapis</name>
    <dbReference type="NCBI Taxonomy" id="189913"/>
    <lineage>
        <taxon>Eukaryota</taxon>
        <taxon>Metazoa</taxon>
        <taxon>Ecdysozoa</taxon>
        <taxon>Arthropoda</taxon>
        <taxon>Hexapoda</taxon>
        <taxon>Insecta</taxon>
        <taxon>Pterygota</taxon>
        <taxon>Neoptera</taxon>
        <taxon>Endopterygota</taxon>
        <taxon>Lepidoptera</taxon>
        <taxon>Glossata</taxon>
        <taxon>Ditrysia</taxon>
        <taxon>Papilionoidea</taxon>
        <taxon>Pieridae</taxon>
        <taxon>Dismorphiinae</taxon>
        <taxon>Leptidea</taxon>
    </lineage>
</organism>
<reference evidence="10 11" key="1">
    <citation type="submission" date="2017-07" db="EMBL/GenBank/DDBJ databases">
        <authorList>
            <person name="Talla V."/>
            <person name="Backstrom N."/>
        </authorList>
    </citation>
    <scope>NUCLEOTIDE SEQUENCE [LARGE SCALE GENOMIC DNA]</scope>
</reference>
<dbReference type="PANTHER" id="PTHR21569:SF1">
    <property type="entry name" value="SMALL RIBOSOMAL SUBUNIT PROTEIN US9M"/>
    <property type="match status" value="1"/>
</dbReference>
<gene>
    <name evidence="10" type="ORF">LSINAPIS_LOCUS14185</name>
</gene>
<evidence type="ECO:0000256" key="5">
    <source>
        <dbReference type="ARBA" id="ARBA00023128"/>
    </source>
</evidence>
<evidence type="ECO:0000256" key="3">
    <source>
        <dbReference type="ARBA" id="ARBA00022946"/>
    </source>
</evidence>
<dbReference type="GO" id="GO:0006412">
    <property type="term" value="P:translation"/>
    <property type="evidence" value="ECO:0007669"/>
    <property type="project" value="InterPro"/>
</dbReference>
<keyword evidence="3" id="KW-0809">Transit peptide</keyword>
<evidence type="ECO:0000256" key="8">
    <source>
        <dbReference type="ARBA" id="ARBA00076042"/>
    </source>
</evidence>